<keyword evidence="8" id="KW-0460">Magnesium</keyword>
<evidence type="ECO:0000256" key="8">
    <source>
        <dbReference type="HAMAP-Rule" id="MF_00208"/>
    </source>
</evidence>
<evidence type="ECO:0000256" key="6">
    <source>
        <dbReference type="ARBA" id="ARBA00023306"/>
    </source>
</evidence>
<dbReference type="GO" id="GO:0009252">
    <property type="term" value="P:peptidoglycan biosynthetic process"/>
    <property type="evidence" value="ECO:0007669"/>
    <property type="project" value="UniProtKB-UniRule"/>
</dbReference>
<feature type="domain" description="Mur ligase N-terminal catalytic" evidence="10">
    <location>
        <begin position="23"/>
        <end position="81"/>
    </location>
</feature>
<feature type="binding site" evidence="8">
    <location>
        <begin position="110"/>
        <end position="116"/>
    </location>
    <ligand>
        <name>ATP</name>
        <dbReference type="ChEBI" id="CHEBI:30616"/>
    </ligand>
</feature>
<organism evidence="13 14">
    <name type="scientific">Virgibacillus oceani</name>
    <dbReference type="NCBI Taxonomy" id="1479511"/>
    <lineage>
        <taxon>Bacteria</taxon>
        <taxon>Bacillati</taxon>
        <taxon>Bacillota</taxon>
        <taxon>Bacilli</taxon>
        <taxon>Bacillales</taxon>
        <taxon>Bacillaceae</taxon>
        <taxon>Virgibacillus</taxon>
    </lineage>
</organism>
<dbReference type="NCBIfam" id="TIGR01085">
    <property type="entry name" value="murE"/>
    <property type="match status" value="1"/>
</dbReference>
<comment type="function">
    <text evidence="8">Catalyzes the addition of an amino acid to the nucleotide precursor UDP-N-acetylmuramoyl-L-alanyl-D-glutamate (UMAG) in the biosynthesis of bacterial cell-wall peptidoglycan.</text>
</comment>
<dbReference type="InterPro" id="IPR000713">
    <property type="entry name" value="Mur_ligase_N"/>
</dbReference>
<comment type="cofactor">
    <cofactor evidence="8">
        <name>Mg(2+)</name>
        <dbReference type="ChEBI" id="CHEBI:18420"/>
    </cofactor>
</comment>
<dbReference type="SUPFAM" id="SSF53244">
    <property type="entry name" value="MurD-like peptide ligases, peptide-binding domain"/>
    <property type="match status" value="1"/>
</dbReference>
<dbReference type="Gene3D" id="3.40.1190.10">
    <property type="entry name" value="Mur-like, catalytic domain"/>
    <property type="match status" value="1"/>
</dbReference>
<evidence type="ECO:0000256" key="7">
    <source>
        <dbReference type="ARBA" id="ARBA00023316"/>
    </source>
</evidence>
<comment type="pathway">
    <text evidence="1 8 9">Cell wall biogenesis; peptidoglycan biosynthesis.</text>
</comment>
<dbReference type="GO" id="GO:0000287">
    <property type="term" value="F:magnesium ion binding"/>
    <property type="evidence" value="ECO:0007669"/>
    <property type="project" value="UniProtKB-UniRule"/>
</dbReference>
<name>A0A917M8R1_9BACI</name>
<dbReference type="NCBIfam" id="NF001126">
    <property type="entry name" value="PRK00139.1-4"/>
    <property type="match status" value="1"/>
</dbReference>
<dbReference type="RefSeq" id="WP_188456186.1">
    <property type="nucleotide sequence ID" value="NZ_BMFR01000014.1"/>
</dbReference>
<dbReference type="InterPro" id="IPR035911">
    <property type="entry name" value="MurE/MurF_N"/>
</dbReference>
<dbReference type="SUPFAM" id="SSF53623">
    <property type="entry name" value="MurD-like peptide ligases, catalytic domain"/>
    <property type="match status" value="1"/>
</dbReference>
<dbReference type="InterPro" id="IPR036615">
    <property type="entry name" value="Mur_ligase_C_dom_sf"/>
</dbReference>
<dbReference type="EMBL" id="BMFR01000014">
    <property type="protein sequence ID" value="GGG82436.1"/>
    <property type="molecule type" value="Genomic_DNA"/>
</dbReference>
<dbReference type="Gene3D" id="3.40.1390.10">
    <property type="entry name" value="MurE/MurF, N-terminal domain"/>
    <property type="match status" value="1"/>
</dbReference>
<dbReference type="Pfam" id="PF01225">
    <property type="entry name" value="Mur_ligase"/>
    <property type="match status" value="1"/>
</dbReference>
<dbReference type="GO" id="GO:0008360">
    <property type="term" value="P:regulation of cell shape"/>
    <property type="evidence" value="ECO:0007669"/>
    <property type="project" value="UniProtKB-KW"/>
</dbReference>
<gene>
    <name evidence="8 13" type="primary">murE</name>
    <name evidence="13" type="ORF">GCM10011398_29930</name>
</gene>
<keyword evidence="8" id="KW-0963">Cytoplasm</keyword>
<keyword evidence="3 8" id="KW-0132">Cell division</keyword>
<feature type="binding site" evidence="8">
    <location>
        <begin position="152"/>
        <end position="153"/>
    </location>
    <ligand>
        <name>UDP-N-acetyl-alpha-D-muramoyl-L-alanyl-D-glutamate</name>
        <dbReference type="ChEBI" id="CHEBI:83900"/>
    </ligand>
</feature>
<keyword evidence="6 8" id="KW-0131">Cell cycle</keyword>
<feature type="binding site" evidence="8">
    <location>
        <position position="187"/>
    </location>
    <ligand>
        <name>UDP-N-acetyl-alpha-D-muramoyl-L-alanyl-D-glutamate</name>
        <dbReference type="ChEBI" id="CHEBI:83900"/>
    </ligand>
</feature>
<accession>A0A917M8R1</accession>
<dbReference type="InterPro" id="IPR004101">
    <property type="entry name" value="Mur_ligase_C"/>
</dbReference>
<keyword evidence="8" id="KW-0547">Nucleotide-binding</keyword>
<evidence type="ECO:0000313" key="14">
    <source>
        <dbReference type="Proteomes" id="UP000622860"/>
    </source>
</evidence>
<feature type="modified residue" description="N6-carboxylysine" evidence="8">
    <location>
        <position position="219"/>
    </location>
</feature>
<evidence type="ECO:0000259" key="10">
    <source>
        <dbReference type="Pfam" id="PF01225"/>
    </source>
</evidence>
<dbReference type="EC" id="6.3.2.-" evidence="8"/>
<keyword evidence="8 13" id="KW-0436">Ligase</keyword>
<reference evidence="13" key="1">
    <citation type="journal article" date="2014" name="Int. J. Syst. Evol. Microbiol.">
        <title>Complete genome sequence of Corynebacterium casei LMG S-19264T (=DSM 44701T), isolated from a smear-ripened cheese.</title>
        <authorList>
            <consortium name="US DOE Joint Genome Institute (JGI-PGF)"/>
            <person name="Walter F."/>
            <person name="Albersmeier A."/>
            <person name="Kalinowski J."/>
            <person name="Ruckert C."/>
        </authorList>
    </citation>
    <scope>NUCLEOTIDE SEQUENCE</scope>
    <source>
        <strain evidence="13">CGMCC 1.12754</strain>
    </source>
</reference>
<dbReference type="GO" id="GO:0005737">
    <property type="term" value="C:cytoplasm"/>
    <property type="evidence" value="ECO:0007669"/>
    <property type="project" value="UniProtKB-SubCell"/>
</dbReference>
<evidence type="ECO:0000256" key="2">
    <source>
        <dbReference type="ARBA" id="ARBA00005898"/>
    </source>
</evidence>
<evidence type="ECO:0000313" key="13">
    <source>
        <dbReference type="EMBL" id="GGG82436.1"/>
    </source>
</evidence>
<feature type="domain" description="Mur ligase central" evidence="12">
    <location>
        <begin position="108"/>
        <end position="309"/>
    </location>
</feature>
<proteinExistence type="inferred from homology"/>
<feature type="binding site" evidence="8">
    <location>
        <position position="151"/>
    </location>
    <ligand>
        <name>UDP-N-acetyl-alpha-D-muramoyl-L-alanyl-D-glutamate</name>
        <dbReference type="ChEBI" id="CHEBI:83900"/>
    </ligand>
</feature>
<dbReference type="HAMAP" id="MF_00208">
    <property type="entry name" value="MurE"/>
    <property type="match status" value="1"/>
</dbReference>
<evidence type="ECO:0000259" key="12">
    <source>
        <dbReference type="Pfam" id="PF08245"/>
    </source>
</evidence>
<comment type="caution">
    <text evidence="13">The sequence shown here is derived from an EMBL/GenBank/DDBJ whole genome shotgun (WGS) entry which is preliminary data.</text>
</comment>
<evidence type="ECO:0000259" key="11">
    <source>
        <dbReference type="Pfam" id="PF02875"/>
    </source>
</evidence>
<evidence type="ECO:0000256" key="5">
    <source>
        <dbReference type="ARBA" id="ARBA00022984"/>
    </source>
</evidence>
<dbReference type="PANTHER" id="PTHR23135">
    <property type="entry name" value="MUR LIGASE FAMILY MEMBER"/>
    <property type="match status" value="1"/>
</dbReference>
<dbReference type="Gene3D" id="3.90.190.20">
    <property type="entry name" value="Mur ligase, C-terminal domain"/>
    <property type="match status" value="1"/>
</dbReference>
<dbReference type="InterPro" id="IPR036565">
    <property type="entry name" value="Mur-like_cat_sf"/>
</dbReference>
<dbReference type="GO" id="GO:0051301">
    <property type="term" value="P:cell division"/>
    <property type="evidence" value="ECO:0007669"/>
    <property type="project" value="UniProtKB-KW"/>
</dbReference>
<feature type="binding site" evidence="8">
    <location>
        <position position="30"/>
    </location>
    <ligand>
        <name>UDP-N-acetyl-alpha-D-muramoyl-L-alanyl-D-glutamate</name>
        <dbReference type="ChEBI" id="CHEBI:83900"/>
    </ligand>
</feature>
<reference evidence="13" key="2">
    <citation type="submission" date="2020-09" db="EMBL/GenBank/DDBJ databases">
        <authorList>
            <person name="Sun Q."/>
            <person name="Zhou Y."/>
        </authorList>
    </citation>
    <scope>NUCLEOTIDE SEQUENCE</scope>
    <source>
        <strain evidence="13">CGMCC 1.12754</strain>
    </source>
</reference>
<comment type="PTM">
    <text evidence="8">Carboxylation is probably crucial for Mg(2+) binding and, consequently, for the gamma-phosphate positioning of ATP.</text>
</comment>
<dbReference type="InterPro" id="IPR005761">
    <property type="entry name" value="UDP-N-AcMur-Glu-dNH2Pim_ligase"/>
</dbReference>
<keyword evidence="4 8" id="KW-0133">Cell shape</keyword>
<dbReference type="InterPro" id="IPR013221">
    <property type="entry name" value="Mur_ligase_cen"/>
</dbReference>
<comment type="caution">
    <text evidence="8">Lacks conserved residue(s) required for the propagation of feature annotation.</text>
</comment>
<keyword evidence="14" id="KW-1185">Reference proteome</keyword>
<dbReference type="GO" id="GO:0071555">
    <property type="term" value="P:cell wall organization"/>
    <property type="evidence" value="ECO:0007669"/>
    <property type="project" value="UniProtKB-KW"/>
</dbReference>
<dbReference type="Pfam" id="PF02875">
    <property type="entry name" value="Mur_ligase_C"/>
    <property type="match status" value="1"/>
</dbReference>
<feature type="binding site" evidence="8">
    <location>
        <position position="179"/>
    </location>
    <ligand>
        <name>UDP-N-acetyl-alpha-D-muramoyl-L-alanyl-D-glutamate</name>
        <dbReference type="ChEBI" id="CHEBI:83900"/>
    </ligand>
</feature>
<keyword evidence="7 8" id="KW-0961">Cell wall biogenesis/degradation</keyword>
<dbReference type="AlphaFoldDB" id="A0A917M8R1"/>
<dbReference type="GO" id="GO:0005524">
    <property type="term" value="F:ATP binding"/>
    <property type="evidence" value="ECO:0007669"/>
    <property type="project" value="UniProtKB-UniRule"/>
</dbReference>
<dbReference type="GO" id="GO:0016881">
    <property type="term" value="F:acid-amino acid ligase activity"/>
    <property type="evidence" value="ECO:0007669"/>
    <property type="project" value="UniProtKB-UniRule"/>
</dbReference>
<feature type="domain" description="Mur ligase C-terminal" evidence="11">
    <location>
        <begin position="331"/>
        <end position="461"/>
    </location>
</feature>
<protein>
    <recommendedName>
        <fullName evidence="8">UDP-N-acetylmuramyl-tripeptide synthetase</fullName>
        <ecNumber evidence="8">6.3.2.-</ecNumber>
    </recommendedName>
    <alternativeName>
        <fullName evidence="8">UDP-MurNAc-tripeptide synthetase</fullName>
    </alternativeName>
</protein>
<dbReference type="Proteomes" id="UP000622860">
    <property type="component" value="Unassembled WGS sequence"/>
</dbReference>
<sequence>MLLESVVRDLDFTIVKGNLDVKVESIAYDSREAKNNSLFIAISGFVVDGHDFITKAIQKGSTVIVVEKDIQIDSDITVLKVPDTRDAMALIGANFYHNPTKDFNLIGITGTNGKTSTTYFIKSIFEQAKRSIGLIGTIGTVINNNVTKNKNTTPESLDLQKIFADMVEAKSDNCIMEVSSHALSLKRVAHSSFNMGIYTNLTPDHLELHNTMEEYFEAKAMLFDLTSDYNIVNADDEYGQKLMKRIEKYDTELITYGIDTKAEIYATNINYSFEHTTFTVQTPKGKFDVKVNLPGKIYVYNSLAAIACAYCAGIEVKDIQAGIRNVEGIKGRLEVIYKEDDYRIVVDFAHTEDSLEKALTTLRPYTKGKIILVFGVYAPGDKRGLSKRRSMGKVAAKYADFSVVTSDNPKEYDPNLIIDEISESIDEETSSYNKVLDREEAIKFAIDISEKGDTILIAGKGHETAQIIGKEEIPFNETEIVEDFMNQRAKTRERAR</sequence>
<comment type="similarity">
    <text evidence="2 8">Belongs to the MurCDEF family. MurE subfamily.</text>
</comment>
<dbReference type="SUPFAM" id="SSF63418">
    <property type="entry name" value="MurE/MurF N-terminal domain"/>
    <property type="match status" value="1"/>
</dbReference>
<keyword evidence="5 8" id="KW-0573">Peptidoglycan synthesis</keyword>
<evidence type="ECO:0000256" key="4">
    <source>
        <dbReference type="ARBA" id="ARBA00022960"/>
    </source>
</evidence>
<dbReference type="PANTHER" id="PTHR23135:SF4">
    <property type="entry name" value="UDP-N-ACETYLMURAMOYL-L-ALANYL-D-GLUTAMATE--2,6-DIAMINOPIMELATE LIGASE MURE HOMOLOG, CHLOROPLASTIC"/>
    <property type="match status" value="1"/>
</dbReference>
<dbReference type="Pfam" id="PF08245">
    <property type="entry name" value="Mur_ligase_M"/>
    <property type="match status" value="1"/>
</dbReference>
<comment type="subcellular location">
    <subcellularLocation>
        <location evidence="8 9">Cytoplasm</location>
    </subcellularLocation>
</comment>
<keyword evidence="8" id="KW-0067">ATP-binding</keyword>
<evidence type="ECO:0000256" key="1">
    <source>
        <dbReference type="ARBA" id="ARBA00004752"/>
    </source>
</evidence>
<evidence type="ECO:0000256" key="9">
    <source>
        <dbReference type="RuleBase" id="RU004135"/>
    </source>
</evidence>
<evidence type="ECO:0000256" key="3">
    <source>
        <dbReference type="ARBA" id="ARBA00022618"/>
    </source>
</evidence>